<evidence type="ECO:0008006" key="3">
    <source>
        <dbReference type="Google" id="ProtNLM"/>
    </source>
</evidence>
<evidence type="ECO:0000313" key="2">
    <source>
        <dbReference type="Proteomes" id="UP000279029"/>
    </source>
</evidence>
<organism evidence="1 2">
    <name type="scientific">Petrocella atlantisensis</name>
    <dbReference type="NCBI Taxonomy" id="2173034"/>
    <lineage>
        <taxon>Bacteria</taxon>
        <taxon>Bacillati</taxon>
        <taxon>Bacillota</taxon>
        <taxon>Clostridia</taxon>
        <taxon>Lachnospirales</taxon>
        <taxon>Vallitaleaceae</taxon>
        <taxon>Petrocella</taxon>
    </lineage>
</organism>
<accession>A0A3P7PIA4</accession>
<name>A0A3P7PIA4_9FIRM</name>
<protein>
    <recommendedName>
        <fullName evidence="3">Integrase catalytic domain-containing protein</fullName>
    </recommendedName>
</protein>
<keyword evidence="2" id="KW-1185">Reference proteome</keyword>
<sequence length="52" mass="6075">MGTTILNVSRDGLRSKTITREYIQHYNYDRGHQSYKYKTPAEIYYATAEKAA</sequence>
<reference evidence="1 2" key="1">
    <citation type="submission" date="2018-09" db="EMBL/GenBank/DDBJ databases">
        <authorList>
            <person name="Postec A."/>
        </authorList>
    </citation>
    <scope>NUCLEOTIDE SEQUENCE [LARGE SCALE GENOMIC DNA]</scope>
    <source>
        <strain evidence="1">70B-A</strain>
    </source>
</reference>
<dbReference type="EMBL" id="LR130778">
    <property type="protein sequence ID" value="VDN48658.1"/>
    <property type="molecule type" value="Genomic_DNA"/>
</dbReference>
<dbReference type="AlphaFoldDB" id="A0A3P7PIA4"/>
<dbReference type="KEGG" id="cbar:PATL70BA_2755"/>
<dbReference type="Proteomes" id="UP000279029">
    <property type="component" value="Chromosome"/>
</dbReference>
<evidence type="ECO:0000313" key="1">
    <source>
        <dbReference type="EMBL" id="VDN48658.1"/>
    </source>
</evidence>
<gene>
    <name evidence="1" type="ORF">PATL70BA_2755</name>
</gene>
<proteinExistence type="predicted"/>